<dbReference type="EMBL" id="HADW01012936">
    <property type="protein sequence ID" value="SBP14336.1"/>
    <property type="molecule type" value="Transcribed_RNA"/>
</dbReference>
<reference evidence="1" key="2">
    <citation type="submission" date="2016-06" db="EMBL/GenBank/DDBJ databases">
        <title>The genome of a short-lived fish provides insights into sex chromosome evolution and the genetic control of aging.</title>
        <authorList>
            <person name="Reichwald K."/>
            <person name="Felder M."/>
            <person name="Petzold A."/>
            <person name="Koch P."/>
            <person name="Groth M."/>
            <person name="Platzer M."/>
        </authorList>
    </citation>
    <scope>NUCLEOTIDE SEQUENCE</scope>
    <source>
        <tissue evidence="1">Brain</tissue>
    </source>
</reference>
<gene>
    <name evidence="1" type="primary">Nfu_g_1_010598</name>
</gene>
<evidence type="ECO:0000313" key="1">
    <source>
        <dbReference type="EMBL" id="SBP14336.1"/>
    </source>
</evidence>
<feature type="non-terminal residue" evidence="1">
    <location>
        <position position="1"/>
    </location>
</feature>
<accession>A0A1A7X8D5</accession>
<organism evidence="1">
    <name type="scientific">Iconisemion striatum</name>
    <dbReference type="NCBI Taxonomy" id="60296"/>
    <lineage>
        <taxon>Eukaryota</taxon>
        <taxon>Metazoa</taxon>
        <taxon>Chordata</taxon>
        <taxon>Craniata</taxon>
        <taxon>Vertebrata</taxon>
        <taxon>Euteleostomi</taxon>
        <taxon>Actinopterygii</taxon>
        <taxon>Neopterygii</taxon>
        <taxon>Teleostei</taxon>
        <taxon>Neoteleostei</taxon>
        <taxon>Acanthomorphata</taxon>
        <taxon>Ovalentaria</taxon>
        <taxon>Atherinomorphae</taxon>
        <taxon>Cyprinodontiformes</taxon>
        <taxon>Nothobranchiidae</taxon>
        <taxon>Iconisemion</taxon>
    </lineage>
</organism>
<dbReference type="AlphaFoldDB" id="A0A1A7X8D5"/>
<proteinExistence type="predicted"/>
<feature type="non-terminal residue" evidence="1">
    <location>
        <position position="88"/>
    </location>
</feature>
<protein>
    <submittedName>
        <fullName evidence="1">Uncharacterized protein</fullName>
    </submittedName>
</protein>
<reference evidence="1" key="1">
    <citation type="submission" date="2016-05" db="EMBL/GenBank/DDBJ databases">
        <authorList>
            <person name="Lavstsen T."/>
            <person name="Jespersen J.S."/>
        </authorList>
    </citation>
    <scope>NUCLEOTIDE SEQUENCE</scope>
    <source>
        <tissue evidence="1">Brain</tissue>
    </source>
</reference>
<sequence>GLFTEAQIKEEFRRLTTVSLEDTFLQNLDGYTQRLLQLMEDFGLEGPCLVLDKGKEKRLETTVVKDVCKIKIAINQYFCKLLFISQCV</sequence>
<name>A0A1A7X8D5_9TELE</name>